<dbReference type="EMBL" id="JAIWYP010000006">
    <property type="protein sequence ID" value="KAH3809910.1"/>
    <property type="molecule type" value="Genomic_DNA"/>
</dbReference>
<gene>
    <name evidence="2" type="ORF">DPMN_138292</name>
</gene>
<protein>
    <submittedName>
        <fullName evidence="2">Uncharacterized protein</fullName>
    </submittedName>
</protein>
<evidence type="ECO:0000256" key="1">
    <source>
        <dbReference type="SAM" id="MobiDB-lite"/>
    </source>
</evidence>
<reference evidence="2" key="2">
    <citation type="submission" date="2020-11" db="EMBL/GenBank/DDBJ databases">
        <authorList>
            <person name="McCartney M.A."/>
            <person name="Auch B."/>
            <person name="Kono T."/>
            <person name="Mallez S."/>
            <person name="Becker A."/>
            <person name="Gohl D.M."/>
            <person name="Silverstein K.A.T."/>
            <person name="Koren S."/>
            <person name="Bechman K.B."/>
            <person name="Herman A."/>
            <person name="Abrahante J.E."/>
            <person name="Garbe J."/>
        </authorList>
    </citation>
    <scope>NUCLEOTIDE SEQUENCE</scope>
    <source>
        <strain evidence="2">Duluth1</strain>
        <tissue evidence="2">Whole animal</tissue>
    </source>
</reference>
<proteinExistence type="predicted"/>
<feature type="region of interest" description="Disordered" evidence="1">
    <location>
        <begin position="47"/>
        <end position="77"/>
    </location>
</feature>
<evidence type="ECO:0000313" key="3">
    <source>
        <dbReference type="Proteomes" id="UP000828390"/>
    </source>
</evidence>
<organism evidence="2 3">
    <name type="scientific">Dreissena polymorpha</name>
    <name type="common">Zebra mussel</name>
    <name type="synonym">Mytilus polymorpha</name>
    <dbReference type="NCBI Taxonomy" id="45954"/>
    <lineage>
        <taxon>Eukaryota</taxon>
        <taxon>Metazoa</taxon>
        <taxon>Spiralia</taxon>
        <taxon>Lophotrochozoa</taxon>
        <taxon>Mollusca</taxon>
        <taxon>Bivalvia</taxon>
        <taxon>Autobranchia</taxon>
        <taxon>Heteroconchia</taxon>
        <taxon>Euheterodonta</taxon>
        <taxon>Imparidentia</taxon>
        <taxon>Neoheterodontei</taxon>
        <taxon>Myida</taxon>
        <taxon>Dreissenoidea</taxon>
        <taxon>Dreissenidae</taxon>
        <taxon>Dreissena</taxon>
    </lineage>
</organism>
<evidence type="ECO:0000313" key="2">
    <source>
        <dbReference type="EMBL" id="KAH3809910.1"/>
    </source>
</evidence>
<reference evidence="2" key="1">
    <citation type="journal article" date="2019" name="bioRxiv">
        <title>The Genome of the Zebra Mussel, Dreissena polymorpha: A Resource for Invasive Species Research.</title>
        <authorList>
            <person name="McCartney M.A."/>
            <person name="Auch B."/>
            <person name="Kono T."/>
            <person name="Mallez S."/>
            <person name="Zhang Y."/>
            <person name="Obille A."/>
            <person name="Becker A."/>
            <person name="Abrahante J.E."/>
            <person name="Garbe J."/>
            <person name="Badalamenti J.P."/>
            <person name="Herman A."/>
            <person name="Mangelson H."/>
            <person name="Liachko I."/>
            <person name="Sullivan S."/>
            <person name="Sone E.D."/>
            <person name="Koren S."/>
            <person name="Silverstein K.A.T."/>
            <person name="Beckman K.B."/>
            <person name="Gohl D.M."/>
        </authorList>
    </citation>
    <scope>NUCLEOTIDE SEQUENCE</scope>
    <source>
        <strain evidence="2">Duluth1</strain>
        <tissue evidence="2">Whole animal</tissue>
    </source>
</reference>
<comment type="caution">
    <text evidence="2">The sequence shown here is derived from an EMBL/GenBank/DDBJ whole genome shotgun (WGS) entry which is preliminary data.</text>
</comment>
<accession>A0A9D4G7C0</accession>
<name>A0A9D4G7C0_DREPO</name>
<dbReference type="AlphaFoldDB" id="A0A9D4G7C0"/>
<sequence length="77" mass="8292">MCWRGNSQSHRFIASSPRVPAERLDPCSVAHNCERVEDMPPDIASTAAAVPSGRQGTDTAPDIARGTLGRQRKCSVD</sequence>
<keyword evidence="3" id="KW-1185">Reference proteome</keyword>
<dbReference type="Proteomes" id="UP000828390">
    <property type="component" value="Unassembled WGS sequence"/>
</dbReference>